<name>A0A3G1KQ95_FORW1</name>
<reference evidence="2 3" key="1">
    <citation type="submission" date="2016-10" db="EMBL/GenBank/DDBJ databases">
        <title>Complete Genome Sequence of Peptococcaceae strain DCMF.</title>
        <authorList>
            <person name="Edwards R.J."/>
            <person name="Holland S.I."/>
            <person name="Deshpande N.P."/>
            <person name="Wong Y.K."/>
            <person name="Ertan H."/>
            <person name="Manefield M."/>
            <person name="Russell T.L."/>
            <person name="Lee M.J."/>
        </authorList>
    </citation>
    <scope>NUCLEOTIDE SEQUENCE [LARGE SCALE GENOMIC DNA]</scope>
    <source>
        <strain evidence="2 3">DCMF</strain>
    </source>
</reference>
<dbReference type="PANTHER" id="PTHR28047:SF5">
    <property type="entry name" value="PROTEIN DCG1"/>
    <property type="match status" value="1"/>
</dbReference>
<dbReference type="KEGG" id="fwa:DCMF_07485"/>
<dbReference type="InterPro" id="IPR053714">
    <property type="entry name" value="Iso_Racemase_Enz_sf"/>
</dbReference>
<evidence type="ECO:0008006" key="4">
    <source>
        <dbReference type="Google" id="ProtNLM"/>
    </source>
</evidence>
<dbReference type="EMBL" id="CP017634">
    <property type="protein sequence ID" value="ATW24642.1"/>
    <property type="molecule type" value="Genomic_DNA"/>
</dbReference>
<organism evidence="2 3">
    <name type="scientific">Formimonas warabiya</name>
    <dbReference type="NCBI Taxonomy" id="1761012"/>
    <lineage>
        <taxon>Bacteria</taxon>
        <taxon>Bacillati</taxon>
        <taxon>Bacillota</taxon>
        <taxon>Clostridia</taxon>
        <taxon>Eubacteriales</taxon>
        <taxon>Peptococcaceae</taxon>
        <taxon>Candidatus Formimonas</taxon>
    </lineage>
</organism>
<dbReference type="InterPro" id="IPR001920">
    <property type="entry name" value="Asp/Glu_race"/>
</dbReference>
<dbReference type="InterPro" id="IPR052186">
    <property type="entry name" value="Hydantoin_racemase-like"/>
</dbReference>
<dbReference type="RefSeq" id="WP_148133855.1">
    <property type="nucleotide sequence ID" value="NZ_CP017634.1"/>
</dbReference>
<dbReference type="InterPro" id="IPR015942">
    <property type="entry name" value="Asp/Glu/hydantoin_racemase"/>
</dbReference>
<keyword evidence="3" id="KW-1185">Reference proteome</keyword>
<protein>
    <recommendedName>
        <fullName evidence="4">Hydantoin racemase</fullName>
    </recommendedName>
</protein>
<evidence type="ECO:0000256" key="1">
    <source>
        <dbReference type="ARBA" id="ARBA00038414"/>
    </source>
</evidence>
<dbReference type="AlphaFoldDB" id="A0A3G1KQ95"/>
<dbReference type="OrthoDB" id="9791723at2"/>
<dbReference type="PANTHER" id="PTHR28047">
    <property type="entry name" value="PROTEIN DCG1"/>
    <property type="match status" value="1"/>
</dbReference>
<dbReference type="SUPFAM" id="SSF53681">
    <property type="entry name" value="Aspartate/glutamate racemase"/>
    <property type="match status" value="1"/>
</dbReference>
<sequence>MSKIAYIDPIGPEGATPLLIEELKKITGNGDAIEYFHLDRGPLHLEYRYYESVIIPDLLHLIKKLDDNNYDACVIGCFYDPGLYAAREIVKRAVVTAPAESSFSLATLLGHKFSVLVGREKHIPRMMENIQYYGYKERLASFKSLNLGVLDFHADEAKTIGMLKQKAKEAVEVDGAEVIILGCTMQVGFYEELQKYLDVPVIDPVIAAVKYAGYLREMRDRFNWKTSRVKTFEAPPEREIAEWNLSEKYRCL</sequence>
<gene>
    <name evidence="2" type="ORF">DCMF_07485</name>
</gene>
<evidence type="ECO:0000313" key="3">
    <source>
        <dbReference type="Proteomes" id="UP000323521"/>
    </source>
</evidence>
<proteinExistence type="inferred from homology"/>
<dbReference type="Pfam" id="PF01177">
    <property type="entry name" value="Asp_Glu_race"/>
    <property type="match status" value="1"/>
</dbReference>
<comment type="similarity">
    <text evidence="1">Belongs to the HyuE racemase family.</text>
</comment>
<dbReference type="Proteomes" id="UP000323521">
    <property type="component" value="Chromosome"/>
</dbReference>
<evidence type="ECO:0000313" key="2">
    <source>
        <dbReference type="EMBL" id="ATW24642.1"/>
    </source>
</evidence>
<dbReference type="Gene3D" id="3.40.50.12500">
    <property type="match status" value="1"/>
</dbReference>
<dbReference type="GO" id="GO:0047661">
    <property type="term" value="F:amino-acid racemase activity"/>
    <property type="evidence" value="ECO:0007669"/>
    <property type="project" value="InterPro"/>
</dbReference>
<accession>A0A3G1KQ95</accession>